<accession>A0AAF3ELK3</accession>
<dbReference type="AlphaFoldDB" id="A0AAF3ELK3"/>
<reference evidence="3" key="1">
    <citation type="submission" date="2024-02" db="UniProtKB">
        <authorList>
            <consortium name="WormBaseParasite"/>
        </authorList>
    </citation>
    <scope>IDENTIFICATION</scope>
</reference>
<name>A0AAF3ELK3_9BILA</name>
<evidence type="ECO:0000313" key="3">
    <source>
        <dbReference type="WBParaSite" id="MBELARI_LOCUS1493.1"/>
    </source>
</evidence>
<feature type="transmembrane region" description="Helical" evidence="1">
    <location>
        <begin position="383"/>
        <end position="408"/>
    </location>
</feature>
<feature type="transmembrane region" description="Helical" evidence="1">
    <location>
        <begin position="324"/>
        <end position="352"/>
    </location>
</feature>
<feature type="transmembrane region" description="Helical" evidence="1">
    <location>
        <begin position="212"/>
        <end position="233"/>
    </location>
</feature>
<keyword evidence="1" id="KW-1133">Transmembrane helix</keyword>
<dbReference type="InterPro" id="IPR019422">
    <property type="entry name" value="7TM_GPCR_serpentine_rcpt_Srh"/>
</dbReference>
<feature type="transmembrane region" description="Helical" evidence="1">
    <location>
        <begin position="460"/>
        <end position="485"/>
    </location>
</feature>
<keyword evidence="1" id="KW-0812">Transmembrane</keyword>
<organism evidence="2 3">
    <name type="scientific">Mesorhabditis belari</name>
    <dbReference type="NCBI Taxonomy" id="2138241"/>
    <lineage>
        <taxon>Eukaryota</taxon>
        <taxon>Metazoa</taxon>
        <taxon>Ecdysozoa</taxon>
        <taxon>Nematoda</taxon>
        <taxon>Chromadorea</taxon>
        <taxon>Rhabditida</taxon>
        <taxon>Rhabditina</taxon>
        <taxon>Rhabditomorpha</taxon>
        <taxon>Rhabditoidea</taxon>
        <taxon>Rhabditidae</taxon>
        <taxon>Mesorhabditinae</taxon>
        <taxon>Mesorhabditis</taxon>
    </lineage>
</organism>
<keyword evidence="1" id="KW-0472">Membrane</keyword>
<proteinExistence type="predicted"/>
<feature type="transmembrane region" description="Helical" evidence="1">
    <location>
        <begin position="6"/>
        <end position="25"/>
    </location>
</feature>
<dbReference type="Pfam" id="PF10318">
    <property type="entry name" value="7TM_GPCR_Srh"/>
    <property type="match status" value="1"/>
</dbReference>
<sequence>MTLISVVSFFGLLSITTALTCHFGVNAPRPKFMIDCKCGQHCVHFFSSGNFWSCGCTIESDGQEHDVCASASPRFACCAGDGCNGQLGRELEAAPPPAPRFEVQRPEFALNCECGQHCTHFLSSGKNIWTCGCSILSGGVRDFCTESPSLFNCCVASTLNMKEYKKHILWYQFWSIMFDLSLHAMIPELYLPAFCGKFYGISYTVFGLNAKILQQIGTIALGFLVYSTTQCVFYRHQQLLSHKSRLHYRFWKNIAICIAVLHYIGIPSLGVVFFQFTDYEPSPQAKGLTDLLEKFPEYIWVKYDPDVLIAHSNPVPPFQISSNAAIFVVILFVTFEVNLIFGLLFWHAFYLLGQRSDLKSSDGPRYSKCGKYWWQNQNDWEKVVVIFQVTAVGWLFLSLASTIFSWFHSLRQKVVIFLLMVTSALSTVFLGVSVMFYTFNNNGLPYHERFVENVSVGYGLSFWLALLSWIYSIFTTFIVFCIFLSEFDLFAKSRNVLFSELKEKVMKTKDDDEPLLKKQSQLYDHYRI</sequence>
<dbReference type="WBParaSite" id="MBELARI_LOCUS1493.1">
    <property type="protein sequence ID" value="MBELARI_LOCUS1493.1"/>
    <property type="gene ID" value="MBELARI_LOCUS1493"/>
</dbReference>
<feature type="transmembrane region" description="Helical" evidence="1">
    <location>
        <begin position="168"/>
        <end position="186"/>
    </location>
</feature>
<feature type="transmembrane region" description="Helical" evidence="1">
    <location>
        <begin position="254"/>
        <end position="276"/>
    </location>
</feature>
<evidence type="ECO:0000313" key="2">
    <source>
        <dbReference type="Proteomes" id="UP000887575"/>
    </source>
</evidence>
<protein>
    <submittedName>
        <fullName evidence="3">Uncharacterized protein</fullName>
    </submittedName>
</protein>
<evidence type="ECO:0000256" key="1">
    <source>
        <dbReference type="SAM" id="Phobius"/>
    </source>
</evidence>
<dbReference type="Proteomes" id="UP000887575">
    <property type="component" value="Unassembled WGS sequence"/>
</dbReference>
<keyword evidence="2" id="KW-1185">Reference proteome</keyword>
<feature type="transmembrane region" description="Helical" evidence="1">
    <location>
        <begin position="414"/>
        <end position="439"/>
    </location>
</feature>